<dbReference type="EMBL" id="JAUDZG010000001">
    <property type="protein sequence ID" value="KAK3310502.1"/>
    <property type="molecule type" value="Genomic_DNA"/>
</dbReference>
<reference evidence="8" key="1">
    <citation type="journal article" date="2023" name="Mol. Phylogenet. Evol.">
        <title>Genome-scale phylogeny and comparative genomics of the fungal order Sordariales.</title>
        <authorList>
            <person name="Hensen N."/>
            <person name="Bonometti L."/>
            <person name="Westerberg I."/>
            <person name="Brannstrom I.O."/>
            <person name="Guillou S."/>
            <person name="Cros-Aarteil S."/>
            <person name="Calhoun S."/>
            <person name="Haridas S."/>
            <person name="Kuo A."/>
            <person name="Mondo S."/>
            <person name="Pangilinan J."/>
            <person name="Riley R."/>
            <person name="LaButti K."/>
            <person name="Andreopoulos B."/>
            <person name="Lipzen A."/>
            <person name="Chen C."/>
            <person name="Yan M."/>
            <person name="Daum C."/>
            <person name="Ng V."/>
            <person name="Clum A."/>
            <person name="Steindorff A."/>
            <person name="Ohm R.A."/>
            <person name="Martin F."/>
            <person name="Silar P."/>
            <person name="Natvig D.O."/>
            <person name="Lalanne C."/>
            <person name="Gautier V."/>
            <person name="Ament-Velasquez S.L."/>
            <person name="Kruys A."/>
            <person name="Hutchinson M.I."/>
            <person name="Powell A.J."/>
            <person name="Barry K."/>
            <person name="Miller A.N."/>
            <person name="Grigoriev I.V."/>
            <person name="Debuchy R."/>
            <person name="Gladieux P."/>
            <person name="Hiltunen Thoren M."/>
            <person name="Johannesson H."/>
        </authorList>
    </citation>
    <scope>NUCLEOTIDE SEQUENCE</scope>
    <source>
        <strain evidence="8">CBS 333.67</strain>
    </source>
</reference>
<dbReference type="CDD" id="cd07216">
    <property type="entry name" value="Pat17_PNPLA8_PNPLA9_like3"/>
    <property type="match status" value="1"/>
</dbReference>
<feature type="domain" description="PNPLA" evidence="7">
    <location>
        <begin position="17"/>
        <end position="220"/>
    </location>
</feature>
<comment type="caution">
    <text evidence="8">The sequence shown here is derived from an EMBL/GenBank/DDBJ whole genome shotgun (WGS) entry which is preliminary data.</text>
</comment>
<dbReference type="GeneID" id="87883296"/>
<dbReference type="PROSITE" id="PS51635">
    <property type="entry name" value="PNPLA"/>
    <property type="match status" value="1"/>
</dbReference>
<proteinExistence type="predicted"/>
<feature type="active site" description="Proton acceptor" evidence="5">
    <location>
        <position position="207"/>
    </location>
</feature>
<feature type="repeat" description="TPR" evidence="4">
    <location>
        <begin position="807"/>
        <end position="840"/>
    </location>
</feature>
<keyword evidence="9" id="KW-1185">Reference proteome</keyword>
<dbReference type="SUPFAM" id="SSF48452">
    <property type="entry name" value="TPR-like"/>
    <property type="match status" value="1"/>
</dbReference>
<feature type="region of interest" description="Disordered" evidence="6">
    <location>
        <begin position="924"/>
        <end position="958"/>
    </location>
</feature>
<organism evidence="8 9">
    <name type="scientific">Chaetomium strumarium</name>
    <dbReference type="NCBI Taxonomy" id="1170767"/>
    <lineage>
        <taxon>Eukaryota</taxon>
        <taxon>Fungi</taxon>
        <taxon>Dikarya</taxon>
        <taxon>Ascomycota</taxon>
        <taxon>Pezizomycotina</taxon>
        <taxon>Sordariomycetes</taxon>
        <taxon>Sordariomycetidae</taxon>
        <taxon>Sordariales</taxon>
        <taxon>Chaetomiaceae</taxon>
        <taxon>Chaetomium</taxon>
    </lineage>
</organism>
<evidence type="ECO:0000313" key="8">
    <source>
        <dbReference type="EMBL" id="KAK3310502.1"/>
    </source>
</evidence>
<dbReference type="Pfam" id="PF13424">
    <property type="entry name" value="TPR_12"/>
    <property type="match status" value="1"/>
</dbReference>
<feature type="active site" description="Nucleophile" evidence="5">
    <location>
        <position position="63"/>
    </location>
</feature>
<dbReference type="Pfam" id="PF01734">
    <property type="entry name" value="Patatin"/>
    <property type="match status" value="1"/>
</dbReference>
<gene>
    <name evidence="8" type="ORF">B0T15DRAFT_388954</name>
</gene>
<evidence type="ECO:0000259" key="7">
    <source>
        <dbReference type="PROSITE" id="PS51635"/>
    </source>
</evidence>
<dbReference type="SMART" id="SM00028">
    <property type="entry name" value="TPR"/>
    <property type="match status" value="4"/>
</dbReference>
<feature type="short sequence motif" description="GXGXXG" evidence="5">
    <location>
        <begin position="21"/>
        <end position="26"/>
    </location>
</feature>
<dbReference type="GO" id="GO:0019369">
    <property type="term" value="P:arachidonate metabolic process"/>
    <property type="evidence" value="ECO:0007669"/>
    <property type="project" value="TreeGrafter"/>
</dbReference>
<dbReference type="SUPFAM" id="SSF52540">
    <property type="entry name" value="P-loop containing nucleoside triphosphate hydrolases"/>
    <property type="match status" value="1"/>
</dbReference>
<keyword evidence="3 5" id="KW-0443">Lipid metabolism</keyword>
<protein>
    <recommendedName>
        <fullName evidence="7">PNPLA domain-containing protein</fullName>
    </recommendedName>
</protein>
<dbReference type="PANTHER" id="PTHR24185">
    <property type="entry name" value="CALCIUM-INDEPENDENT PHOSPHOLIPASE A2-GAMMA"/>
    <property type="match status" value="1"/>
</dbReference>
<comment type="caution">
    <text evidence="5">Lacks conserved residue(s) required for the propagation of feature annotation.</text>
</comment>
<dbReference type="SUPFAM" id="SSF52151">
    <property type="entry name" value="FabD/lysophospholipase-like"/>
    <property type="match status" value="1"/>
</dbReference>
<reference evidence="8" key="2">
    <citation type="submission" date="2023-06" db="EMBL/GenBank/DDBJ databases">
        <authorList>
            <consortium name="Lawrence Berkeley National Laboratory"/>
            <person name="Mondo S.J."/>
            <person name="Hensen N."/>
            <person name="Bonometti L."/>
            <person name="Westerberg I."/>
            <person name="Brannstrom I.O."/>
            <person name="Guillou S."/>
            <person name="Cros-Aarteil S."/>
            <person name="Calhoun S."/>
            <person name="Haridas S."/>
            <person name="Kuo A."/>
            <person name="Pangilinan J."/>
            <person name="Riley R."/>
            <person name="Labutti K."/>
            <person name="Andreopoulos B."/>
            <person name="Lipzen A."/>
            <person name="Chen C."/>
            <person name="Yanf M."/>
            <person name="Daum C."/>
            <person name="Ng V."/>
            <person name="Clum A."/>
            <person name="Steindorff A."/>
            <person name="Ohm R."/>
            <person name="Martin F."/>
            <person name="Silar P."/>
            <person name="Natvig D."/>
            <person name="Lalanne C."/>
            <person name="Gautier V."/>
            <person name="Ament-Velasquez S.L."/>
            <person name="Kruys A."/>
            <person name="Hutchinson M.I."/>
            <person name="Powell A.J."/>
            <person name="Barry K."/>
            <person name="Miller A.N."/>
            <person name="Grigoriev I.V."/>
            <person name="Debuchy R."/>
            <person name="Gladieux P."/>
            <person name="Thoren M.H."/>
            <person name="Johannesson H."/>
        </authorList>
    </citation>
    <scope>NUCLEOTIDE SEQUENCE</scope>
    <source>
        <strain evidence="8">CBS 333.67</strain>
    </source>
</reference>
<feature type="region of interest" description="Disordered" evidence="6">
    <location>
        <begin position="886"/>
        <end position="907"/>
    </location>
</feature>
<evidence type="ECO:0000256" key="5">
    <source>
        <dbReference type="PROSITE-ProRule" id="PRU01161"/>
    </source>
</evidence>
<dbReference type="PANTHER" id="PTHR24185:SF1">
    <property type="entry name" value="CALCIUM-INDEPENDENT PHOSPHOLIPASE A2-GAMMA"/>
    <property type="match status" value="1"/>
</dbReference>
<dbReference type="InterPro" id="IPR027417">
    <property type="entry name" value="P-loop_NTPase"/>
</dbReference>
<dbReference type="Proteomes" id="UP001273166">
    <property type="component" value="Unassembled WGS sequence"/>
</dbReference>
<sequence>MVHQDDTSISDEAINLLSLDGGGVRGVSSLVILDEIMTKIRDMYGLAEVPKPCEFFHMMAGTSTGGLIAIMLGRLRMSTKEALQAYDECAGKIFSFDNRKSWSLTERFRATALRQVVERLVKDRGLGEDMYPSVPEEKGKVLVCVMPSDSIGEPRLVRSFPKDTGGAGMWDVTNFKIWEAARATTAASSYFKPQRLASPTEELMCIDAAIGVNNPVEYLLQEAVDEFGSGRRLGCVVSIGTGTRGVRLEAALSGLRYYIGLVKTLKNTATDGEETHRRLQSRLHPFPGSYYRFNVPEAAEQVKLRHYQKIPVLKSLTARYLAGREIAAQVSQIAEALQTDAFGHGLTLGHVFGLDREQVVLSKGRTRSMGAASRFFTGRQDVLERLDAYFCARSTGGRPRREFLLHGMAGVGKSEIAFKFLEMFEDRLYFFYIDGSKPVTISQSYAEIAKRHGLAAAKTVEAMKSVAMQWMEDLTDEWLMIFDDCNVHDRRSQLPARGKGNVIYTSQSTALRRDLPQDCVFEVTPLGEADAVALLLKASGCGGTSPDPGDVDAAQAIVRELGFLPLAIDKAAASIRDSEWTLRTYLEEFRARKVGILSDPHFGDRRVENPTVYATLELAADTIKARRRREGRFGTTGAGRAATLALKMLGVLSFYHHEAIPAREIWKRAAENRKGAGADVLYPLWKLIRMGTPDPDFDILLATEDNGEWNSAPFDFGLKLLSTFSLIKQKRSGRHVSMHVLVHRWARHRMKREEYLRYSLVARVMATEALGLPSDAYVDIYRSRVLAPHIEACCAHQSIPLIDRYEGRLMFQLGWHYHEEKKFTEAEEAFLKSLQLYRTEFGHYACNTIETLRRLGLLYHEMGHLDEAELALLEVIERLRGKMDDMDAAKSEKQAEEESKRRKGGLKLVTDIASKRPSVSSFARFRGRNRKDPVGNGGAAKPCESREPAEGTEPPYDRDEYLKWNTEYNLAHADLGRVYMDQDRYGAGLRMLQDALKFLQRDGYLSPNDVELVRLEHEVKSLTEPGNFEYWHKPSGPLPGLQASPGEPIPEAFWQNEIVMRCCIAQANCLLKNGMWRNALLLYRECLEWFEDYYGDCDRHCLEIRRRMVDCMVEGDDCDSAISAARDCVRRARLSAAGEWNREVEMAWVKLRARIERTKAKFGPNHLCVRRWARFIRDSPPKTPEEYRKRVRACFGPHSSLVCEERAPHDLDMKCGGEVGTSGARDGRSLVHVLCSCGEAAHAEGSQQAEKVVSESLSCGSSQDLDAGKVGASVVEPLGPEEPDMTAAAAWLGLADVPEPIRKWYELKNKPVYRCGMYYPFIPEPEVEAVACLPVPEIIIWEAKP</sequence>
<evidence type="ECO:0000256" key="6">
    <source>
        <dbReference type="SAM" id="MobiDB-lite"/>
    </source>
</evidence>
<dbReference type="InterPro" id="IPR016035">
    <property type="entry name" value="Acyl_Trfase/lysoPLipase"/>
</dbReference>
<dbReference type="InterPro" id="IPR011990">
    <property type="entry name" value="TPR-like_helical_dom_sf"/>
</dbReference>
<dbReference type="InterPro" id="IPR019734">
    <property type="entry name" value="TPR_rpt"/>
</dbReference>
<dbReference type="InterPro" id="IPR002641">
    <property type="entry name" value="PNPLA_dom"/>
</dbReference>
<feature type="short sequence motif" description="GXSXG" evidence="5">
    <location>
        <begin position="61"/>
        <end position="65"/>
    </location>
</feature>
<dbReference type="PROSITE" id="PS50005">
    <property type="entry name" value="TPR"/>
    <property type="match status" value="1"/>
</dbReference>
<feature type="compositionally biased region" description="Basic and acidic residues" evidence="6">
    <location>
        <begin position="886"/>
        <end position="900"/>
    </location>
</feature>
<keyword evidence="2 5" id="KW-0442">Lipid degradation</keyword>
<evidence type="ECO:0000313" key="9">
    <source>
        <dbReference type="Proteomes" id="UP001273166"/>
    </source>
</evidence>
<dbReference type="Gene3D" id="3.40.1090.10">
    <property type="entry name" value="Cytosolic phospholipase A2 catalytic domain"/>
    <property type="match status" value="1"/>
</dbReference>
<keyword evidence="1 5" id="KW-0378">Hydrolase</keyword>
<name>A0AAJ0M6E5_9PEZI</name>
<dbReference type="GO" id="GO:0016020">
    <property type="term" value="C:membrane"/>
    <property type="evidence" value="ECO:0007669"/>
    <property type="project" value="TreeGrafter"/>
</dbReference>
<evidence type="ECO:0000256" key="2">
    <source>
        <dbReference type="ARBA" id="ARBA00022963"/>
    </source>
</evidence>
<dbReference type="GO" id="GO:0016042">
    <property type="term" value="P:lipid catabolic process"/>
    <property type="evidence" value="ECO:0007669"/>
    <property type="project" value="UniProtKB-UniRule"/>
</dbReference>
<dbReference type="Gene3D" id="3.40.50.300">
    <property type="entry name" value="P-loop containing nucleotide triphosphate hydrolases"/>
    <property type="match status" value="1"/>
</dbReference>
<feature type="compositionally biased region" description="Basic and acidic residues" evidence="6">
    <location>
        <begin position="943"/>
        <end position="958"/>
    </location>
</feature>
<evidence type="ECO:0000256" key="3">
    <source>
        <dbReference type="ARBA" id="ARBA00023098"/>
    </source>
</evidence>
<accession>A0AAJ0M6E5</accession>
<dbReference type="GO" id="GO:0046486">
    <property type="term" value="P:glycerolipid metabolic process"/>
    <property type="evidence" value="ECO:0007669"/>
    <property type="project" value="UniProtKB-ARBA"/>
</dbReference>
<evidence type="ECO:0000256" key="4">
    <source>
        <dbReference type="PROSITE-ProRule" id="PRU00339"/>
    </source>
</evidence>
<dbReference type="GO" id="GO:0047499">
    <property type="term" value="F:calcium-independent phospholipase A2 activity"/>
    <property type="evidence" value="ECO:0007669"/>
    <property type="project" value="TreeGrafter"/>
</dbReference>
<dbReference type="Gene3D" id="1.25.40.10">
    <property type="entry name" value="Tetratricopeptide repeat domain"/>
    <property type="match status" value="2"/>
</dbReference>
<evidence type="ECO:0000256" key="1">
    <source>
        <dbReference type="ARBA" id="ARBA00022801"/>
    </source>
</evidence>
<dbReference type="RefSeq" id="XP_062726282.1">
    <property type="nucleotide sequence ID" value="XM_062864467.1"/>
</dbReference>
<keyword evidence="4" id="KW-0802">TPR repeat</keyword>